<dbReference type="AlphaFoldDB" id="A0A6M1RA82"/>
<dbReference type="Pfam" id="PF00353">
    <property type="entry name" value="HemolysinCabind"/>
    <property type="match status" value="3"/>
</dbReference>
<dbReference type="PANTHER" id="PTHR38340">
    <property type="entry name" value="S-LAYER PROTEIN"/>
    <property type="match status" value="1"/>
</dbReference>
<evidence type="ECO:0000313" key="5">
    <source>
        <dbReference type="EMBL" id="NGN99425.1"/>
    </source>
</evidence>
<comment type="subcellular location">
    <subcellularLocation>
        <location evidence="1">Secreted</location>
    </subcellularLocation>
</comment>
<dbReference type="SUPFAM" id="SSF51120">
    <property type="entry name" value="beta-Roll"/>
    <property type="match status" value="1"/>
</dbReference>
<organism evidence="5 6">
    <name type="scientific">Grimontia sedimenti</name>
    <dbReference type="NCBI Taxonomy" id="2711294"/>
    <lineage>
        <taxon>Bacteria</taxon>
        <taxon>Pseudomonadati</taxon>
        <taxon>Pseudomonadota</taxon>
        <taxon>Gammaproteobacteria</taxon>
        <taxon>Vibrionales</taxon>
        <taxon>Vibrionaceae</taxon>
        <taxon>Grimontia</taxon>
    </lineage>
</organism>
<keyword evidence="6" id="KW-1185">Reference proteome</keyword>
<protein>
    <submittedName>
        <fullName evidence="5">Type I secretion C-terminal target domain-containing protein</fullName>
    </submittedName>
</protein>
<dbReference type="GO" id="GO:0005576">
    <property type="term" value="C:extracellular region"/>
    <property type="evidence" value="ECO:0007669"/>
    <property type="project" value="UniProtKB-SubCell"/>
</dbReference>
<dbReference type="InterPro" id="IPR011049">
    <property type="entry name" value="Serralysin-like_metalloprot_C"/>
</dbReference>
<dbReference type="Proteomes" id="UP000473008">
    <property type="component" value="Unassembled WGS sequence"/>
</dbReference>
<name>A0A6M1RA82_9GAMM</name>
<feature type="region of interest" description="Disordered" evidence="4">
    <location>
        <begin position="1"/>
        <end position="40"/>
    </location>
</feature>
<dbReference type="PROSITE" id="PS00330">
    <property type="entry name" value="HEMOLYSIN_CALCIUM"/>
    <property type="match status" value="1"/>
</dbReference>
<evidence type="ECO:0000256" key="4">
    <source>
        <dbReference type="SAM" id="MobiDB-lite"/>
    </source>
</evidence>
<dbReference type="Gene3D" id="2.150.10.10">
    <property type="entry name" value="Serralysin-like metalloprotease, C-terminal"/>
    <property type="match status" value="1"/>
</dbReference>
<dbReference type="PRINTS" id="PR00313">
    <property type="entry name" value="CABNDNGRPT"/>
</dbReference>
<evidence type="ECO:0000256" key="2">
    <source>
        <dbReference type="ARBA" id="ARBA00022525"/>
    </source>
</evidence>
<keyword evidence="2" id="KW-0964">Secreted</keyword>
<evidence type="ECO:0000313" key="6">
    <source>
        <dbReference type="Proteomes" id="UP000473008"/>
    </source>
</evidence>
<dbReference type="NCBIfam" id="TIGR03661">
    <property type="entry name" value="T1SS_VCA0849"/>
    <property type="match status" value="1"/>
</dbReference>
<evidence type="ECO:0000256" key="3">
    <source>
        <dbReference type="ARBA" id="ARBA00022837"/>
    </source>
</evidence>
<dbReference type="InterPro" id="IPR001343">
    <property type="entry name" value="Hemolysn_Ca-bd"/>
</dbReference>
<dbReference type="InterPro" id="IPR050557">
    <property type="entry name" value="RTX_toxin/Mannuronan_C5-epim"/>
</dbReference>
<dbReference type="GO" id="GO:0005509">
    <property type="term" value="F:calcium ion binding"/>
    <property type="evidence" value="ECO:0007669"/>
    <property type="project" value="InterPro"/>
</dbReference>
<dbReference type="PANTHER" id="PTHR38340:SF1">
    <property type="entry name" value="S-LAYER PROTEIN"/>
    <property type="match status" value="1"/>
</dbReference>
<dbReference type="InterPro" id="IPR018511">
    <property type="entry name" value="Hemolysin-typ_Ca-bd_CS"/>
</dbReference>
<dbReference type="InterPro" id="IPR019960">
    <property type="entry name" value="T1SS_VCA0849"/>
</dbReference>
<dbReference type="EMBL" id="JAALDL010000015">
    <property type="protein sequence ID" value="NGN99425.1"/>
    <property type="molecule type" value="Genomic_DNA"/>
</dbReference>
<keyword evidence="3" id="KW-0106">Calcium</keyword>
<accession>A0A6M1RA82</accession>
<reference evidence="5 6" key="1">
    <citation type="submission" date="2020-02" db="EMBL/GenBank/DDBJ databases">
        <title>The draft genome of Grimontia sedimenta sp. nov., isolated from benthic sediments near coral reefs south of Kuwait.</title>
        <authorList>
            <person name="Mahmoud H.M."/>
            <person name="Jose L."/>
            <person name="Eapen S."/>
        </authorList>
    </citation>
    <scope>NUCLEOTIDE SEQUENCE [LARGE SCALE GENOMIC DNA]</scope>
    <source>
        <strain evidence="5 6">S25</strain>
    </source>
</reference>
<gene>
    <name evidence="5" type="ORF">G5S52_17755</name>
</gene>
<comment type="caution">
    <text evidence="5">The sequence shown here is derived from an EMBL/GenBank/DDBJ whole genome shotgun (WGS) entry which is preliminary data.</text>
</comment>
<proteinExistence type="predicted"/>
<evidence type="ECO:0000256" key="1">
    <source>
        <dbReference type="ARBA" id="ARBA00004613"/>
    </source>
</evidence>
<sequence>MNADFTDQDGNTAQDSDDVVKDTTYGDGDSSPEVIITDTTKEPVNDDLITAGEQADILLKFATGVTNGSVTVVISDQDGTTDDIVFTVTLENGVAKYDGNVLDNHGGYFKVPNFNVSSLTNGTLTANATFVDQDKNMEKDDDDVLKNVQVEVQQEVVKLSDEGLASVETQDDVALGVVDGTDNGNDITINGVIDLNIPDTTDYTVELTKTDSQGITFKLDDNGNLTGYQGDTAVISISLDGFNYTITLLAPITHINQGEDVLENIQIPIKLTGPDGKEIAQDSSAHINISIDDDMAKITADSEAVTAEIVNPNSTFTDVVELKNSGHNGQLHSSLTVSSGDINIRLTATDKSGSEANIKLTGQGLGVISNHQTHGNDNEIESDEGLSETVIGKLDETAHSITLQLGDFNDGGSQDDPETGVITFFKNGIPVASYAFEENDDGVFHFNVPSGFDEFHLTPTEVCDDDSDFTLVGIAVGDEALDGLANASGKIDISYGADGKGTSPEIESIDPNPNYVFIENTDGSWTIAPKGSDALSPLELGSLTLNEDGSWQFVQYGPMKHDFVFNVKASDGDGDESTISITVTPAHINGSVIIEGAGGINSVYLPNGYVTSSDGSTTPGLHTPNKETPSVIVNGNILAGDNKPVTDGNDFVATGGDNDHVEGGAGNDTIYLGRGSLNTNDNTPKPDASQFVTISEAELFQGGNESNTLSKFQSPAWADAAHGGDGNDRIFGQEHTDLLSGGMGNDQLFGGSEEDFLRGGSGNDILDGGTENDWLRGEGGNDTLTGGTGKDTYVWGSGDADLDDTWVDTITDFNISEGDTLNLGDLLQADSIVTATDHNGSMVISIDIDGNGDIEQHIVLDGVTVDNGNIVINTSNGDLTITDSDSTVNSTNYTIVMPDDQ</sequence>
<dbReference type="RefSeq" id="WP_165016931.1">
    <property type="nucleotide sequence ID" value="NZ_JAALDL010000015.1"/>
</dbReference>